<evidence type="ECO:0000313" key="2">
    <source>
        <dbReference type="Proteomes" id="UP000070186"/>
    </source>
</evidence>
<name>A0A133XHX1_9RHOO</name>
<dbReference type="Proteomes" id="UP000070186">
    <property type="component" value="Unassembled WGS sequence"/>
</dbReference>
<dbReference type="AlphaFoldDB" id="A0A133XHX1"/>
<protein>
    <submittedName>
        <fullName evidence="1">Uncharacterized protein</fullName>
    </submittedName>
</protein>
<reference evidence="1 2" key="1">
    <citation type="submission" date="2015-12" db="EMBL/GenBank/DDBJ databases">
        <title>Nitrous oxide reduction kinetics distinguish bacteria harboring typical versus atypical NosZ.</title>
        <authorList>
            <person name="Yoon S."/>
            <person name="Nissen S."/>
            <person name="Park D."/>
            <person name="Sanford R.A."/>
            <person name="Loeffler F.E."/>
        </authorList>
    </citation>
    <scope>NUCLEOTIDE SEQUENCE [LARGE SCALE GENOMIC DNA]</scope>
    <source>
        <strain evidence="1 2">ATCC BAA-841</strain>
    </source>
</reference>
<accession>A0A133XHX1</accession>
<dbReference type="EMBL" id="LODL01000021">
    <property type="protein sequence ID" value="KXB30543.1"/>
    <property type="molecule type" value="Genomic_DNA"/>
</dbReference>
<sequence length="95" mass="10988">MRLPWSCPMPYIACATRPWIMFSATVSLDAVSRLDVTQQRPTNPYLRILFHSCKQSRHRVGLNQTIIIQKPEIIEIRSTHRQTHTDIISTGKSEI</sequence>
<dbReference type="STRING" id="281362.AT959_14545"/>
<organism evidence="1 2">
    <name type="scientific">Dechloromonas denitrificans</name>
    <dbReference type="NCBI Taxonomy" id="281362"/>
    <lineage>
        <taxon>Bacteria</taxon>
        <taxon>Pseudomonadati</taxon>
        <taxon>Pseudomonadota</taxon>
        <taxon>Betaproteobacteria</taxon>
        <taxon>Rhodocyclales</taxon>
        <taxon>Azonexaceae</taxon>
        <taxon>Dechloromonas</taxon>
    </lineage>
</organism>
<keyword evidence="2" id="KW-1185">Reference proteome</keyword>
<evidence type="ECO:0000313" key="1">
    <source>
        <dbReference type="EMBL" id="KXB30543.1"/>
    </source>
</evidence>
<gene>
    <name evidence="1" type="ORF">AT959_14545</name>
</gene>
<comment type="caution">
    <text evidence="1">The sequence shown here is derived from an EMBL/GenBank/DDBJ whole genome shotgun (WGS) entry which is preliminary data.</text>
</comment>
<proteinExistence type="predicted"/>